<feature type="non-terminal residue" evidence="1">
    <location>
        <position position="1"/>
    </location>
</feature>
<accession>A0ACA9SX26</accession>
<comment type="caution">
    <text evidence="1">The sequence shown here is derived from an EMBL/GenBank/DDBJ whole genome shotgun (WGS) entry which is preliminary data.</text>
</comment>
<proteinExistence type="predicted"/>
<evidence type="ECO:0000313" key="2">
    <source>
        <dbReference type="Proteomes" id="UP000789920"/>
    </source>
</evidence>
<keyword evidence="2" id="KW-1185">Reference proteome</keyword>
<organism evidence="1 2">
    <name type="scientific">Racocetra persica</name>
    <dbReference type="NCBI Taxonomy" id="160502"/>
    <lineage>
        <taxon>Eukaryota</taxon>
        <taxon>Fungi</taxon>
        <taxon>Fungi incertae sedis</taxon>
        <taxon>Mucoromycota</taxon>
        <taxon>Glomeromycotina</taxon>
        <taxon>Glomeromycetes</taxon>
        <taxon>Diversisporales</taxon>
        <taxon>Gigasporaceae</taxon>
        <taxon>Racocetra</taxon>
    </lineage>
</organism>
<feature type="non-terminal residue" evidence="1">
    <location>
        <position position="51"/>
    </location>
</feature>
<gene>
    <name evidence="1" type="ORF">RPERSI_LOCUS36499</name>
</gene>
<protein>
    <submittedName>
        <fullName evidence="1">797_t:CDS:1</fullName>
    </submittedName>
</protein>
<dbReference type="Proteomes" id="UP000789920">
    <property type="component" value="Unassembled WGS sequence"/>
</dbReference>
<evidence type="ECO:0000313" key="1">
    <source>
        <dbReference type="EMBL" id="CAG8851288.1"/>
    </source>
</evidence>
<reference evidence="1" key="1">
    <citation type="submission" date="2021-06" db="EMBL/GenBank/DDBJ databases">
        <authorList>
            <person name="Kallberg Y."/>
            <person name="Tangrot J."/>
            <person name="Rosling A."/>
        </authorList>
    </citation>
    <scope>NUCLEOTIDE SEQUENCE</scope>
    <source>
        <strain evidence="1">MA461A</strain>
    </source>
</reference>
<dbReference type="EMBL" id="CAJVQC010175299">
    <property type="protein sequence ID" value="CAG8851288.1"/>
    <property type="molecule type" value="Genomic_DNA"/>
</dbReference>
<sequence length="51" mass="6089">KYPTYLKDIAKAFRDATIKVVKEDSFENHHWGCKTNWVQVKIFYSPEDEDP</sequence>
<name>A0ACA9SX26_9GLOM</name>